<dbReference type="AlphaFoldDB" id="A0A506Y6I7"/>
<comment type="subcellular location">
    <subcellularLocation>
        <location evidence="1">Cell membrane</location>
        <topology evidence="1">Multi-pass membrane protein</topology>
    </subcellularLocation>
</comment>
<evidence type="ECO:0000256" key="1">
    <source>
        <dbReference type="ARBA" id="ARBA00004651"/>
    </source>
</evidence>
<evidence type="ECO:0000256" key="3">
    <source>
        <dbReference type="ARBA" id="ARBA00022692"/>
    </source>
</evidence>
<feature type="transmembrane region" description="Helical" evidence="6">
    <location>
        <begin position="403"/>
        <end position="428"/>
    </location>
</feature>
<dbReference type="OrthoDB" id="5118998at2"/>
<evidence type="ECO:0000313" key="9">
    <source>
        <dbReference type="Proteomes" id="UP000316252"/>
    </source>
</evidence>
<feature type="transmembrane region" description="Helical" evidence="6">
    <location>
        <begin position="220"/>
        <end position="246"/>
    </location>
</feature>
<proteinExistence type="predicted"/>
<protein>
    <submittedName>
        <fullName evidence="8">FtsX-like permease family protein</fullName>
    </submittedName>
</protein>
<evidence type="ECO:0000259" key="7">
    <source>
        <dbReference type="Pfam" id="PF02687"/>
    </source>
</evidence>
<feature type="transmembrane region" description="Helical" evidence="6">
    <location>
        <begin position="194"/>
        <end position="214"/>
    </location>
</feature>
<feature type="transmembrane region" description="Helical" evidence="6">
    <location>
        <begin position="280"/>
        <end position="303"/>
    </location>
</feature>
<keyword evidence="2" id="KW-1003">Cell membrane</keyword>
<name>A0A506Y6I7_9MICO</name>
<feature type="transmembrane region" description="Helical" evidence="6">
    <location>
        <begin position="102"/>
        <end position="129"/>
    </location>
</feature>
<accession>A0A506Y6I7</accession>
<sequence>MIARLAWMLARPGRAGLGLTLLPIVAFAVVTTLMLTVIGGAQTLWNAPGDIRFIYQLLTVVALALLVVPLLSLGGAAARLAARRRDDRLATLRLLGASTATVSAVAVLESGALALVGALAGGVLSLAVAPLVGLIPFLGHPLGALNVLVAPWGVVAVVAGVVAVAIVSAVLGLRKVVLSPLGVRMRTDAPRQGWIAVVIGVLGIAGASFLSSALGAAGSVVIMIVMAGAAFAGALALMNLIGPWLIGVVARRRVRSASTPAKLLAARAILESPKAAWRQVSASATASFVAVFAGTGAALLNLMNGEDLRDQDAMLAVDIRTGVIVTVVGTFLMVACAVGVTQAATILDRVEVNRSLGHLGTPLSVIERARLGTVVVPLLTTSITAAVAAVVVVLPLAGLALVLAPLSVGMIVVALLAGVGLVLLGLLATRPLQARALSTEPAAASA</sequence>
<comment type="caution">
    <text evidence="8">The sequence shown here is derived from an EMBL/GenBank/DDBJ whole genome shotgun (WGS) entry which is preliminary data.</text>
</comment>
<dbReference type="GO" id="GO:0005886">
    <property type="term" value="C:plasma membrane"/>
    <property type="evidence" value="ECO:0007669"/>
    <property type="project" value="UniProtKB-SubCell"/>
</dbReference>
<feature type="domain" description="ABC3 transporter permease C-terminal" evidence="7">
    <location>
        <begin position="76"/>
        <end position="176"/>
    </location>
</feature>
<feature type="transmembrane region" description="Helical" evidence="6">
    <location>
        <begin position="323"/>
        <end position="347"/>
    </location>
</feature>
<keyword evidence="5 6" id="KW-0472">Membrane</keyword>
<keyword evidence="3 6" id="KW-0812">Transmembrane</keyword>
<evidence type="ECO:0000256" key="4">
    <source>
        <dbReference type="ARBA" id="ARBA00022989"/>
    </source>
</evidence>
<keyword evidence="4 6" id="KW-1133">Transmembrane helix</keyword>
<evidence type="ECO:0000256" key="6">
    <source>
        <dbReference type="SAM" id="Phobius"/>
    </source>
</evidence>
<evidence type="ECO:0000313" key="8">
    <source>
        <dbReference type="EMBL" id="TPW77625.1"/>
    </source>
</evidence>
<dbReference type="EMBL" id="VHQG01000001">
    <property type="protein sequence ID" value="TPW77625.1"/>
    <property type="molecule type" value="Genomic_DNA"/>
</dbReference>
<reference evidence="8 9" key="1">
    <citation type="submission" date="2019-06" db="EMBL/GenBank/DDBJ databases">
        <authorList>
            <person name="Li F."/>
        </authorList>
    </citation>
    <scope>NUCLEOTIDE SEQUENCE [LARGE SCALE GENOMIC DNA]</scope>
    <source>
        <strain evidence="8 9">10F1D-1</strain>
    </source>
</reference>
<evidence type="ECO:0000256" key="5">
    <source>
        <dbReference type="ARBA" id="ARBA00023136"/>
    </source>
</evidence>
<dbReference type="RefSeq" id="WP_141162153.1">
    <property type="nucleotide sequence ID" value="NZ_VHQG01000001.1"/>
</dbReference>
<gene>
    <name evidence="8" type="ORF">FJ657_02890</name>
</gene>
<dbReference type="Proteomes" id="UP000316252">
    <property type="component" value="Unassembled WGS sequence"/>
</dbReference>
<keyword evidence="9" id="KW-1185">Reference proteome</keyword>
<dbReference type="Pfam" id="PF02687">
    <property type="entry name" value="FtsX"/>
    <property type="match status" value="1"/>
</dbReference>
<dbReference type="InterPro" id="IPR003838">
    <property type="entry name" value="ABC3_permease_C"/>
</dbReference>
<feature type="transmembrane region" description="Helical" evidence="6">
    <location>
        <begin position="21"/>
        <end position="41"/>
    </location>
</feature>
<feature type="transmembrane region" description="Helical" evidence="6">
    <location>
        <begin position="53"/>
        <end position="81"/>
    </location>
</feature>
<feature type="transmembrane region" description="Helical" evidence="6">
    <location>
        <begin position="149"/>
        <end position="173"/>
    </location>
</feature>
<organism evidence="8 9">
    <name type="scientific">Schumannella soli</name>
    <dbReference type="NCBI Taxonomy" id="2590779"/>
    <lineage>
        <taxon>Bacteria</taxon>
        <taxon>Bacillati</taxon>
        <taxon>Actinomycetota</taxon>
        <taxon>Actinomycetes</taxon>
        <taxon>Micrococcales</taxon>
        <taxon>Microbacteriaceae</taxon>
        <taxon>Schumannella</taxon>
    </lineage>
</organism>
<feature type="transmembrane region" description="Helical" evidence="6">
    <location>
        <begin position="374"/>
        <end position="397"/>
    </location>
</feature>
<evidence type="ECO:0000256" key="2">
    <source>
        <dbReference type="ARBA" id="ARBA00022475"/>
    </source>
</evidence>